<proteinExistence type="predicted"/>
<dbReference type="OrthoDB" id="3507155at2"/>
<accession>F8JRF1</accession>
<dbReference type="STRING" id="1003195.SCATT_42800"/>
<dbReference type="InterPro" id="IPR028994">
    <property type="entry name" value="Integrin_alpha_N"/>
</dbReference>
<protein>
    <recommendedName>
        <fullName evidence="1">Peptidase S1 domain-containing protein</fullName>
    </recommendedName>
</protein>
<dbReference type="InterPro" id="IPR001254">
    <property type="entry name" value="Trypsin_dom"/>
</dbReference>
<feature type="domain" description="Peptidase S1" evidence="1">
    <location>
        <begin position="14"/>
        <end position="191"/>
    </location>
</feature>
<dbReference type="HOGENOM" id="CLU_025189_0_0_11"/>
<dbReference type="InterPro" id="IPR043504">
    <property type="entry name" value="Peptidase_S1_PA_chymotrypsin"/>
</dbReference>
<dbReference type="AlphaFoldDB" id="F8JRF1"/>
<dbReference type="PATRIC" id="fig|1003195.11.peg.5733"/>
<dbReference type="KEGG" id="scy:SCATT_42800"/>
<sequence length="511" mass="55361">MVGTFFGHAPSRTDWYCTGSVIDTSSRNIVLTAGHCGMQIDASYVFVPQFVKGAGPDQQPFGIFKIQRIFMDVRYGPSQTALPVSDLDTAFARVAPNQFGKRLQDAVGGGLTFTRPSSYNNAVQIIGYPAYKYNKAGHAVEYSQLMQTTQLPGYRQMQMNCTGFFGGTSGSPWITDWNPKTLTGHVIGNLGGKGGGGSNDWTSYAPLFGQNAADLLNDAITNQDPPRNPSPYVGLQLPANAFPEGASTWQHAKLLASGDYTGNHHSDLIVVWTDGEVTLYPGDGKGGFLPEHQLAKPKSIWANAVTITGGDFAGGGLYDLMVVWVDGEVTLYPDVSANGFGSEVQMVKPHTIWEHAQQIAAGQFHNGTYVTDLVVRWDDGELTLYTSVGSGTFGNEYQLQKPDPTWKNATLVTCGTFSGQQNWDIFIRWVDGELDTYVATSSQTGLGTETKIASPNRLWGDHASVITAGNYIGDNINDDLIVRWSDGETTLYEDNAPFAIGTEHTLVYPGT</sequence>
<keyword evidence="3" id="KW-1185">Reference proteome</keyword>
<dbReference type="InterPro" id="IPR018114">
    <property type="entry name" value="TRYPSIN_HIS"/>
</dbReference>
<evidence type="ECO:0000313" key="2">
    <source>
        <dbReference type="EMBL" id="AEW96651.1"/>
    </source>
</evidence>
<dbReference type="GO" id="GO:0004252">
    <property type="term" value="F:serine-type endopeptidase activity"/>
    <property type="evidence" value="ECO:0007669"/>
    <property type="project" value="InterPro"/>
</dbReference>
<dbReference type="Proteomes" id="UP000007842">
    <property type="component" value="Chromosome"/>
</dbReference>
<name>F8JRF1_STREN</name>
<dbReference type="SUPFAM" id="SSF69318">
    <property type="entry name" value="Integrin alpha N-terminal domain"/>
    <property type="match status" value="1"/>
</dbReference>
<dbReference type="InterPro" id="IPR009003">
    <property type="entry name" value="Peptidase_S1_PA"/>
</dbReference>
<dbReference type="Gene3D" id="2.40.10.10">
    <property type="entry name" value="Trypsin-like serine proteases"/>
    <property type="match status" value="2"/>
</dbReference>
<dbReference type="GO" id="GO:0006508">
    <property type="term" value="P:proteolysis"/>
    <property type="evidence" value="ECO:0007669"/>
    <property type="project" value="InterPro"/>
</dbReference>
<accession>G8WSU5</accession>
<reference evidence="3" key="1">
    <citation type="submission" date="2011-12" db="EMBL/GenBank/DDBJ databases">
        <title>Complete genome sequence of Streptomyces cattleya strain DSM 46488.</title>
        <authorList>
            <person name="Ou H.-Y."/>
            <person name="Li P."/>
            <person name="Zhao C."/>
            <person name="O'Hagan D."/>
            <person name="Deng Z."/>
        </authorList>
    </citation>
    <scope>NUCLEOTIDE SEQUENCE [LARGE SCALE GENOMIC DNA]</scope>
    <source>
        <strain evidence="3">ATCC 35852 / DSM 46488 / JCM 4925 / NBRC 14057 / NRRL 8057</strain>
    </source>
</reference>
<gene>
    <name evidence="2" type="ordered locus">SCATT_42800</name>
</gene>
<dbReference type="eggNOG" id="COG3591">
    <property type="taxonomic scope" value="Bacteria"/>
</dbReference>
<evidence type="ECO:0000259" key="1">
    <source>
        <dbReference type="Pfam" id="PF00089"/>
    </source>
</evidence>
<dbReference type="EMBL" id="CP003219">
    <property type="protein sequence ID" value="AEW96651.1"/>
    <property type="molecule type" value="Genomic_DNA"/>
</dbReference>
<dbReference type="SUPFAM" id="SSF50494">
    <property type="entry name" value="Trypsin-like serine proteases"/>
    <property type="match status" value="1"/>
</dbReference>
<evidence type="ECO:0000313" key="3">
    <source>
        <dbReference type="Proteomes" id="UP000007842"/>
    </source>
</evidence>
<dbReference type="Pfam" id="PF00089">
    <property type="entry name" value="Trypsin"/>
    <property type="match status" value="1"/>
</dbReference>
<organism evidence="2 3">
    <name type="scientific">Streptantibioticus cattleyicolor (strain ATCC 35852 / DSM 46488 / JCM 4925 / NBRC 14057 / NRRL 8057)</name>
    <name type="common">Streptomyces cattleya</name>
    <dbReference type="NCBI Taxonomy" id="1003195"/>
    <lineage>
        <taxon>Bacteria</taxon>
        <taxon>Bacillati</taxon>
        <taxon>Actinomycetota</taxon>
        <taxon>Actinomycetes</taxon>
        <taxon>Kitasatosporales</taxon>
        <taxon>Streptomycetaceae</taxon>
        <taxon>Streptantibioticus</taxon>
    </lineage>
</organism>
<dbReference type="KEGG" id="sct:SCAT_4296"/>
<dbReference type="PROSITE" id="PS00134">
    <property type="entry name" value="TRYPSIN_HIS"/>
    <property type="match status" value="1"/>
</dbReference>